<dbReference type="GO" id="GO:0030915">
    <property type="term" value="C:Smc5-Smc6 complex"/>
    <property type="evidence" value="ECO:0007669"/>
    <property type="project" value="InterPro"/>
</dbReference>
<dbReference type="GO" id="GO:0000976">
    <property type="term" value="F:transcription cis-regulatory region binding"/>
    <property type="evidence" value="ECO:0007669"/>
    <property type="project" value="TreeGrafter"/>
</dbReference>
<dbReference type="FunCoup" id="A0A1Q3D3G0">
    <property type="interactions" value="436"/>
</dbReference>
<dbReference type="EMBL" id="BDDD01004142">
    <property type="protein sequence ID" value="GAV87037.1"/>
    <property type="molecule type" value="Genomic_DNA"/>
</dbReference>
<proteinExistence type="predicted"/>
<dbReference type="GO" id="GO:0005634">
    <property type="term" value="C:nucleus"/>
    <property type="evidence" value="ECO:0007669"/>
    <property type="project" value="InterPro"/>
</dbReference>
<dbReference type="OrthoDB" id="1885692at2759"/>
<dbReference type="GO" id="GO:0006974">
    <property type="term" value="P:DNA damage response"/>
    <property type="evidence" value="ECO:0007669"/>
    <property type="project" value="InterPro"/>
</dbReference>
<gene>
    <name evidence="1" type="ORF">CFOL_v3_30463</name>
</gene>
<name>A0A1Q3D3G0_CEPFO</name>
<comment type="caution">
    <text evidence="1">The sequence shown here is derived from an EMBL/GenBank/DDBJ whole genome shotgun (WGS) entry which is preliminary data.</text>
</comment>
<dbReference type="InParanoid" id="A0A1Q3D3G0"/>
<evidence type="ECO:0000313" key="2">
    <source>
        <dbReference type="Proteomes" id="UP000187406"/>
    </source>
</evidence>
<dbReference type="AlphaFoldDB" id="A0A1Q3D3G0"/>
<accession>A0A1Q3D3G0</accession>
<dbReference type="STRING" id="3775.A0A1Q3D3G0"/>
<evidence type="ECO:0000313" key="1">
    <source>
        <dbReference type="EMBL" id="GAV87037.1"/>
    </source>
</evidence>
<dbReference type="PANTHER" id="PTHR37243:SF2">
    <property type="entry name" value="NEGATIVE REGULATOR OF SYSTEMIC ACQUIRED RESISTANCE SNI1"/>
    <property type="match status" value="1"/>
</dbReference>
<dbReference type="GO" id="GO:0045892">
    <property type="term" value="P:negative regulation of DNA-templated transcription"/>
    <property type="evidence" value="ECO:0007669"/>
    <property type="project" value="InterPro"/>
</dbReference>
<sequence>MEIQTSRRFNRVGVDENTLAIIDATDSLDTQDANDDRIAFLEAVRVSFIASDNGTPPTNKIYEAVFHILRICKSLELIMGSYLLLNKLDKRFHRVYRSKLPSNDKVELVVVDEAWSPFVLMDCASNEKELAGKKSSAPIDSTGFHKLIQDLAEVVIETNLQAADNKSLGNMLLFQYLVSVLDGDFVPRNCMYNETMNWTLLRESLLNMLLGSRRINYKALIKDCLSILCGLFHVCAERSDTRSPENPVAKSSDDYDKAVAIASIENLKSTSTAMQKLLVMIMELDASRKIADMESLTSRADGVRTPLVEIILDELTYNRDILSPFLQVFNEPKWKGEIILQYFLKYIVKPTVRTRRSNGSPDEATFNGVLKSFSNSTSTKSMIKKIDTEAVQLLLAHAFQAHFALLSSLHDDGIFDSEGEMRGTSFAEICKNIISAFESLRRTDKNMEILPLGREALFTAGTKLSMNFITHKQ</sequence>
<protein>
    <submittedName>
        <fullName evidence="1">Uncharacterized protein</fullName>
    </submittedName>
</protein>
<keyword evidence="2" id="KW-1185">Reference proteome</keyword>
<dbReference type="PANTHER" id="PTHR37243">
    <property type="entry name" value="NEGATIVE REGULATOR OF SYSTEMIC ACQUIRED RESISTANCE SNI1"/>
    <property type="match status" value="1"/>
</dbReference>
<dbReference type="GO" id="GO:0010113">
    <property type="term" value="P:negative regulation of systemic acquired resistance"/>
    <property type="evidence" value="ECO:0007669"/>
    <property type="project" value="TreeGrafter"/>
</dbReference>
<reference evidence="2" key="1">
    <citation type="submission" date="2016-04" db="EMBL/GenBank/DDBJ databases">
        <title>Cephalotus genome sequencing.</title>
        <authorList>
            <person name="Fukushima K."/>
            <person name="Hasebe M."/>
            <person name="Fang X."/>
        </authorList>
    </citation>
    <scope>NUCLEOTIDE SEQUENCE [LARGE SCALE GENOMIC DNA]</scope>
    <source>
        <strain evidence="2">cv. St1</strain>
    </source>
</reference>
<dbReference type="Proteomes" id="UP000187406">
    <property type="component" value="Unassembled WGS sequence"/>
</dbReference>
<dbReference type="InterPro" id="IPR034561">
    <property type="entry name" value="SNI1"/>
</dbReference>
<organism evidence="1 2">
    <name type="scientific">Cephalotus follicularis</name>
    <name type="common">Albany pitcher plant</name>
    <dbReference type="NCBI Taxonomy" id="3775"/>
    <lineage>
        <taxon>Eukaryota</taxon>
        <taxon>Viridiplantae</taxon>
        <taxon>Streptophyta</taxon>
        <taxon>Embryophyta</taxon>
        <taxon>Tracheophyta</taxon>
        <taxon>Spermatophyta</taxon>
        <taxon>Magnoliopsida</taxon>
        <taxon>eudicotyledons</taxon>
        <taxon>Gunneridae</taxon>
        <taxon>Pentapetalae</taxon>
        <taxon>rosids</taxon>
        <taxon>fabids</taxon>
        <taxon>Oxalidales</taxon>
        <taxon>Cephalotaceae</taxon>
        <taxon>Cephalotus</taxon>
    </lineage>
</organism>